<organism evidence="3 4">
    <name type="scientific">Runella salmonicolor</name>
    <dbReference type="NCBI Taxonomy" id="2950278"/>
    <lineage>
        <taxon>Bacteria</taxon>
        <taxon>Pseudomonadati</taxon>
        <taxon>Bacteroidota</taxon>
        <taxon>Cytophagia</taxon>
        <taxon>Cytophagales</taxon>
        <taxon>Spirosomataceae</taxon>
        <taxon>Runella</taxon>
    </lineage>
</organism>
<feature type="domain" description="UDP-N-acetylglucosamine 2-epimerase" evidence="2">
    <location>
        <begin position="29"/>
        <end position="377"/>
    </location>
</feature>
<evidence type="ECO:0000313" key="3">
    <source>
        <dbReference type="EMBL" id="MCP1381177.1"/>
    </source>
</evidence>
<dbReference type="EC" id="5.1.3.14" evidence="3"/>
<dbReference type="GO" id="GO:0008761">
    <property type="term" value="F:UDP-N-acetylglucosamine 2-epimerase activity"/>
    <property type="evidence" value="ECO:0007669"/>
    <property type="project" value="UniProtKB-EC"/>
</dbReference>
<dbReference type="NCBIfam" id="TIGR00236">
    <property type="entry name" value="wecB"/>
    <property type="match status" value="1"/>
</dbReference>
<dbReference type="Proteomes" id="UP001204772">
    <property type="component" value="Unassembled WGS sequence"/>
</dbReference>
<comment type="caution">
    <text evidence="3">The sequence shown here is derived from an EMBL/GenBank/DDBJ whole genome shotgun (WGS) entry which is preliminary data.</text>
</comment>
<evidence type="ECO:0000259" key="2">
    <source>
        <dbReference type="Pfam" id="PF02350"/>
    </source>
</evidence>
<dbReference type="Pfam" id="PF02350">
    <property type="entry name" value="Epimerase_2"/>
    <property type="match status" value="1"/>
</dbReference>
<dbReference type="CDD" id="cd03786">
    <property type="entry name" value="GTB_UDP-GlcNAc_2-Epimerase"/>
    <property type="match status" value="1"/>
</dbReference>
<sequence length="385" mass="42805">MLKLLTIIGARPQIIKSAAISRAIKNHYAPSIKEVVVHTGQHYDERMSAIFFEELQIPLPDYNLGAGSGKHGEQTARMIAGIETILENEQPDFMIIYGDTNSTLAAAVAASKIHVPVVHIEAGLRSFNKKMPEEINRILSDHVSTYLFPPTQTGLDNLKNEGFRVDNRPPYTIDRPGVFNVGDVMYDNTLFFSKVADKNTDILEKEGLQKKQFLLVTLHRNTNTDDATRLNAIFRALLEIANSGNETLVLPLHPRTAKQMEILLEAELRREISSNPAILLLPPVSYLEMIQLEKYAKLVLTDSGGVQKEAYFLKTPCLILRAETEWVEIVESGAAVLCDADETRILDAYRYFMSNPESSFQTIYGDGSAAEKILNLLLTGAGATT</sequence>
<keyword evidence="1 3" id="KW-0413">Isomerase</keyword>
<name>A0ABT1FHH6_9BACT</name>
<proteinExistence type="inferred from homology"/>
<comment type="similarity">
    <text evidence="1">Belongs to the UDP-N-acetylglucosamine 2-epimerase family.</text>
</comment>
<dbReference type="RefSeq" id="WP_253524462.1">
    <property type="nucleotide sequence ID" value="NZ_JAMZEL010000001.1"/>
</dbReference>
<dbReference type="SUPFAM" id="SSF53756">
    <property type="entry name" value="UDP-Glycosyltransferase/glycogen phosphorylase"/>
    <property type="match status" value="1"/>
</dbReference>
<dbReference type="InterPro" id="IPR029767">
    <property type="entry name" value="WecB-like"/>
</dbReference>
<dbReference type="PANTHER" id="PTHR43174">
    <property type="entry name" value="UDP-N-ACETYLGLUCOSAMINE 2-EPIMERASE"/>
    <property type="match status" value="1"/>
</dbReference>
<keyword evidence="4" id="KW-1185">Reference proteome</keyword>
<dbReference type="InterPro" id="IPR003331">
    <property type="entry name" value="UDP_GlcNAc_Epimerase_2_dom"/>
</dbReference>
<reference evidence="3 4" key="1">
    <citation type="submission" date="2022-06" db="EMBL/GenBank/DDBJ databases">
        <title>Runella sp. S5 genome sequencing.</title>
        <authorList>
            <person name="Park S."/>
        </authorList>
    </citation>
    <scope>NUCLEOTIDE SEQUENCE [LARGE SCALE GENOMIC DNA]</scope>
    <source>
        <strain evidence="3 4">S5</strain>
    </source>
</reference>
<dbReference type="PANTHER" id="PTHR43174:SF1">
    <property type="entry name" value="UDP-N-ACETYLGLUCOSAMINE 2-EPIMERASE"/>
    <property type="match status" value="1"/>
</dbReference>
<gene>
    <name evidence="3" type="primary">wecB</name>
    <name evidence="3" type="ORF">NCI00_02025</name>
</gene>
<accession>A0ABT1FHH6</accession>
<protein>
    <submittedName>
        <fullName evidence="3">UDP-N-acetylglucosamine 2-epimerase (Non-hydrolyzing)</fullName>
        <ecNumber evidence="3">5.1.3.14</ecNumber>
    </submittedName>
</protein>
<dbReference type="Gene3D" id="3.40.50.2000">
    <property type="entry name" value="Glycogen Phosphorylase B"/>
    <property type="match status" value="2"/>
</dbReference>
<evidence type="ECO:0000313" key="4">
    <source>
        <dbReference type="Proteomes" id="UP001204772"/>
    </source>
</evidence>
<dbReference type="EMBL" id="JAMZEL010000001">
    <property type="protein sequence ID" value="MCP1381177.1"/>
    <property type="molecule type" value="Genomic_DNA"/>
</dbReference>
<evidence type="ECO:0000256" key="1">
    <source>
        <dbReference type="RuleBase" id="RU003513"/>
    </source>
</evidence>